<reference evidence="2 3" key="1">
    <citation type="submission" date="2019-05" db="EMBL/GenBank/DDBJ databases">
        <title>Draft genome sequence of Nonomuraea turkmeniaca DSM 43926.</title>
        <authorList>
            <person name="Saricaoglu S."/>
            <person name="Isik K."/>
        </authorList>
    </citation>
    <scope>NUCLEOTIDE SEQUENCE [LARGE SCALE GENOMIC DNA]</scope>
    <source>
        <strain evidence="2 3">DSM 43926</strain>
    </source>
</reference>
<dbReference type="RefSeq" id="WP_138666989.1">
    <property type="nucleotide sequence ID" value="NZ_VCKY01000047.1"/>
</dbReference>
<comment type="caution">
    <text evidence="2">The sequence shown here is derived from an EMBL/GenBank/DDBJ whole genome shotgun (WGS) entry which is preliminary data.</text>
</comment>
<keyword evidence="3" id="KW-1185">Reference proteome</keyword>
<evidence type="ECO:0000313" key="2">
    <source>
        <dbReference type="EMBL" id="TMR21137.1"/>
    </source>
</evidence>
<name>A0A5S4FK73_9ACTN</name>
<feature type="region of interest" description="Disordered" evidence="1">
    <location>
        <begin position="1"/>
        <end position="29"/>
    </location>
</feature>
<evidence type="ECO:0000256" key="1">
    <source>
        <dbReference type="SAM" id="MobiDB-lite"/>
    </source>
</evidence>
<dbReference type="AlphaFoldDB" id="A0A5S4FK73"/>
<feature type="compositionally biased region" description="Low complexity" evidence="1">
    <location>
        <begin position="9"/>
        <end position="21"/>
    </location>
</feature>
<dbReference type="EMBL" id="VCKY01000047">
    <property type="protein sequence ID" value="TMR21137.1"/>
    <property type="molecule type" value="Genomic_DNA"/>
</dbReference>
<protein>
    <submittedName>
        <fullName evidence="2">Uncharacterized protein</fullName>
    </submittedName>
</protein>
<dbReference type="Proteomes" id="UP000309128">
    <property type="component" value="Unassembled WGS sequence"/>
</dbReference>
<accession>A0A5S4FK73</accession>
<evidence type="ECO:0000313" key="3">
    <source>
        <dbReference type="Proteomes" id="UP000309128"/>
    </source>
</evidence>
<organism evidence="2 3">
    <name type="scientific">Nonomuraea turkmeniaca</name>
    <dbReference type="NCBI Taxonomy" id="103838"/>
    <lineage>
        <taxon>Bacteria</taxon>
        <taxon>Bacillati</taxon>
        <taxon>Actinomycetota</taxon>
        <taxon>Actinomycetes</taxon>
        <taxon>Streptosporangiales</taxon>
        <taxon>Streptosporangiaceae</taxon>
        <taxon>Nonomuraea</taxon>
    </lineage>
</organism>
<proteinExistence type="predicted"/>
<gene>
    <name evidence="2" type="ORF">ETD86_16255</name>
</gene>
<sequence length="78" mass="8295">MERRDAERLAQGAAAAARMGRLSSGPTMKPTACCRLQPWARRPVSPTSRVLRAVPAASVLSVSRSLRSRTLSSEASTG</sequence>